<dbReference type="Proteomes" id="UP000076871">
    <property type="component" value="Unassembled WGS sequence"/>
</dbReference>
<dbReference type="AlphaFoldDB" id="A0A165EAJ3"/>
<dbReference type="InParanoid" id="A0A165EAJ3"/>
<gene>
    <name evidence="1" type="ORF">LAESUDRAFT_144971</name>
</gene>
<name>A0A165EAJ3_9APHY</name>
<proteinExistence type="predicted"/>
<dbReference type="RefSeq" id="XP_040764337.1">
    <property type="nucleotide sequence ID" value="XM_040901332.1"/>
</dbReference>
<evidence type="ECO:0000313" key="2">
    <source>
        <dbReference type="Proteomes" id="UP000076871"/>
    </source>
</evidence>
<sequence>MAAQSVLEIYLGRRGYMSLYLTMPERTRHIVSVATNTILINVKVGITDGYISNGSRRIGDDWPSLLQAGLSDGVGTTVINPGNSSQTYSFSRGHCVLVDIDPSTTSDTIVGGPGGKKGFCTDVRSIYSALLNFRAHSRTFVISMLRIVLMTGLRIHGYVPSRFAIYLQLLK</sequence>
<evidence type="ECO:0000313" key="1">
    <source>
        <dbReference type="EMBL" id="KZT06597.1"/>
    </source>
</evidence>
<dbReference type="Gene3D" id="2.110.10.10">
    <property type="entry name" value="Hemopexin-like domain"/>
    <property type="match status" value="1"/>
</dbReference>
<dbReference type="GeneID" id="63818364"/>
<organism evidence="1 2">
    <name type="scientific">Laetiporus sulphureus 93-53</name>
    <dbReference type="NCBI Taxonomy" id="1314785"/>
    <lineage>
        <taxon>Eukaryota</taxon>
        <taxon>Fungi</taxon>
        <taxon>Dikarya</taxon>
        <taxon>Basidiomycota</taxon>
        <taxon>Agaricomycotina</taxon>
        <taxon>Agaricomycetes</taxon>
        <taxon>Polyporales</taxon>
        <taxon>Laetiporus</taxon>
    </lineage>
</organism>
<keyword evidence="2" id="KW-1185">Reference proteome</keyword>
<dbReference type="InterPro" id="IPR036375">
    <property type="entry name" value="Hemopexin-like_dom_sf"/>
</dbReference>
<dbReference type="EMBL" id="KV427623">
    <property type="protein sequence ID" value="KZT06597.1"/>
    <property type="molecule type" value="Genomic_DNA"/>
</dbReference>
<protein>
    <submittedName>
        <fullName evidence="1">Uncharacterized protein</fullName>
    </submittedName>
</protein>
<reference evidence="1 2" key="1">
    <citation type="journal article" date="2016" name="Mol. Biol. Evol.">
        <title>Comparative Genomics of Early-Diverging Mushroom-Forming Fungi Provides Insights into the Origins of Lignocellulose Decay Capabilities.</title>
        <authorList>
            <person name="Nagy L.G."/>
            <person name="Riley R."/>
            <person name="Tritt A."/>
            <person name="Adam C."/>
            <person name="Daum C."/>
            <person name="Floudas D."/>
            <person name="Sun H."/>
            <person name="Yadav J.S."/>
            <person name="Pangilinan J."/>
            <person name="Larsson K.H."/>
            <person name="Matsuura K."/>
            <person name="Barry K."/>
            <person name="Labutti K."/>
            <person name="Kuo R."/>
            <person name="Ohm R.A."/>
            <person name="Bhattacharya S.S."/>
            <person name="Shirouzu T."/>
            <person name="Yoshinaga Y."/>
            <person name="Martin F.M."/>
            <person name="Grigoriev I.V."/>
            <person name="Hibbett D.S."/>
        </authorList>
    </citation>
    <scope>NUCLEOTIDE SEQUENCE [LARGE SCALE GENOMIC DNA]</scope>
    <source>
        <strain evidence="1 2">93-53</strain>
    </source>
</reference>
<dbReference type="STRING" id="1314785.A0A165EAJ3"/>
<accession>A0A165EAJ3</accession>